<dbReference type="EMBL" id="LK052887">
    <property type="protein sequence ID" value="CDR38693.1"/>
    <property type="molecule type" value="Genomic_DNA"/>
</dbReference>
<dbReference type="SUPFAM" id="SSF56784">
    <property type="entry name" value="HAD-like"/>
    <property type="match status" value="1"/>
</dbReference>
<dbReference type="InterPro" id="IPR036412">
    <property type="entry name" value="HAD-like_sf"/>
</dbReference>
<organism evidence="1">
    <name type="scientific">Cyberlindnera fabianii</name>
    <name type="common">Yeast</name>
    <name type="synonym">Hansenula fabianii</name>
    <dbReference type="NCBI Taxonomy" id="36022"/>
    <lineage>
        <taxon>Eukaryota</taxon>
        <taxon>Fungi</taxon>
        <taxon>Dikarya</taxon>
        <taxon>Ascomycota</taxon>
        <taxon>Saccharomycotina</taxon>
        <taxon>Saccharomycetes</taxon>
        <taxon>Phaffomycetales</taxon>
        <taxon>Phaffomycetaceae</taxon>
        <taxon>Cyberlindnera</taxon>
    </lineage>
</organism>
<dbReference type="VEuPathDB" id="FungiDB:BON22_0137"/>
<reference evidence="1" key="1">
    <citation type="journal article" date="2014" name="Genome Announc.">
        <title>Genome sequence of the yeast Cyberlindnera fabianii (Hansenula fabianii).</title>
        <authorList>
            <person name="Freel K.C."/>
            <person name="Sarilar V."/>
            <person name="Neuveglise C."/>
            <person name="Devillers H."/>
            <person name="Friedrich A."/>
            <person name="Schacherer J."/>
        </authorList>
    </citation>
    <scope>NUCLEOTIDE SEQUENCE</scope>
    <source>
        <strain evidence="1">YJS4271</strain>
    </source>
</reference>
<dbReference type="InterPro" id="IPR050849">
    <property type="entry name" value="HAD-like_hydrolase_phosphatase"/>
</dbReference>
<dbReference type="Pfam" id="PF12710">
    <property type="entry name" value="HAD"/>
    <property type="match status" value="1"/>
</dbReference>
<evidence type="ECO:0000313" key="1">
    <source>
        <dbReference type="EMBL" id="CDR38693.1"/>
    </source>
</evidence>
<accession>A0A061AM68</accession>
<dbReference type="AlphaFoldDB" id="A0A061AM68"/>
<gene>
    <name evidence="1" type="ORF">CYFA0S_02e04632g</name>
</gene>
<sequence length="278" mass="31420">MLPLRHTLPRATKRLQNMHIKALVADWDDTITNDTIHLVADAAYETHPDFAYPWSHFKKVYGDAYDEYASHMPPRSTIEQEWQYQKGLKDVEMSSVNEYVRLGLFKGVKTETLREQAKKVVIKDGSMEVLRQLIQKGVLLRILSVNWTSIIMKEVLERNGIVVDGDQVKIYTNEFEEVDGVLNGAVAPGRNIRTGVDKEEVMKIIMQEIGLSDGVVYMGDSSTDIFALRLAHTGIIVPGGSALSTLQRLNIPTTTDLQDSDIKIKCIDSWEQLLPHIK</sequence>
<protein>
    <submittedName>
        <fullName evidence="1">CYFA0S02e04632g1_1</fullName>
    </submittedName>
</protein>
<dbReference type="PANTHER" id="PTHR28181:SF1">
    <property type="entry name" value="COLD TOLERANCE PROTEIN 1"/>
    <property type="match status" value="1"/>
</dbReference>
<proteinExistence type="predicted"/>
<dbReference type="InterPro" id="IPR023214">
    <property type="entry name" value="HAD_sf"/>
</dbReference>
<dbReference type="Gene3D" id="3.40.50.1000">
    <property type="entry name" value="HAD superfamily/HAD-like"/>
    <property type="match status" value="1"/>
</dbReference>
<dbReference type="PhylomeDB" id="A0A061AM68"/>
<dbReference type="PANTHER" id="PTHR28181">
    <property type="entry name" value="UPF0655 PROTEIN YCR015C"/>
    <property type="match status" value="1"/>
</dbReference>
<name>A0A061AM68_CYBFA</name>
<dbReference type="OrthoDB" id="10255128at2759"/>